<sequence length="353" mass="39013">MKPRQMSSWTRTRPYSPFNMSSQDPQVTRFCWQCLQLDAAPEYPDGEVLCLDAVQEEIYKKLFGHDVAFPLPPRYGLKVLKELTSRIERSIVDWEKHGISDNLMTTMSALLSVPLPSEVVAAQQKCHVAYHLSLLQEPSDAAVVLLESRSIISGSGTTGLRTWEAALHMGQYLCANPTLVKGKRLLELGTGTGYVAILCAKYLGAEHVIASDGSEDVVNNLPDNLFINGLQGTDRVSVSELRWGHALLGIEEEEWNGGREVDVVLGADITYDASVIPALVATLQNLVAISPGVVILIAATERNRATFESFLEVCQKRGFHVHYELFPVLPRPEQRGPFYNDATPIHICQLTVA</sequence>
<dbReference type="Pfam" id="PF10294">
    <property type="entry name" value="Methyltransf_16"/>
    <property type="match status" value="1"/>
</dbReference>
<reference evidence="1 2" key="1">
    <citation type="journal article" date="2023" name="bioRxiv">
        <title>High-quality genome assemblies of four members of thePodospora anserinaspecies complex.</title>
        <authorList>
            <person name="Ament-Velasquez S.L."/>
            <person name="Vogan A.A."/>
            <person name="Wallerman O."/>
            <person name="Hartmann F."/>
            <person name="Gautier V."/>
            <person name="Silar P."/>
            <person name="Giraud T."/>
            <person name="Johannesson H."/>
        </authorList>
    </citation>
    <scope>NUCLEOTIDE SEQUENCE [LARGE SCALE GENOMIC DNA]</scope>
    <source>
        <strain evidence="1 2">CBS 112042</strain>
    </source>
</reference>
<keyword evidence="2" id="KW-1185">Reference proteome</keyword>
<accession>A0ABR0FS82</accession>
<name>A0ABR0FS82_9PEZI</name>
<dbReference type="RefSeq" id="XP_062735787.1">
    <property type="nucleotide sequence ID" value="XM_062877116.1"/>
</dbReference>
<proteinExistence type="predicted"/>
<dbReference type="Proteomes" id="UP001322138">
    <property type="component" value="Unassembled WGS sequence"/>
</dbReference>
<dbReference type="PANTHER" id="PTHR14614:SF130">
    <property type="entry name" value="PROTEIN-LYSINE N-METHYLTRANSFERASE EEF2KMT"/>
    <property type="match status" value="1"/>
</dbReference>
<dbReference type="SUPFAM" id="SSF53335">
    <property type="entry name" value="S-adenosyl-L-methionine-dependent methyltransferases"/>
    <property type="match status" value="1"/>
</dbReference>
<evidence type="ECO:0000313" key="2">
    <source>
        <dbReference type="Proteomes" id="UP001322138"/>
    </source>
</evidence>
<dbReference type="EMBL" id="JAFFGZ010000004">
    <property type="protein sequence ID" value="KAK4646811.1"/>
    <property type="molecule type" value="Genomic_DNA"/>
</dbReference>
<dbReference type="CDD" id="cd02440">
    <property type="entry name" value="AdoMet_MTases"/>
    <property type="match status" value="1"/>
</dbReference>
<dbReference type="InterPro" id="IPR019410">
    <property type="entry name" value="Methyltransf_16"/>
</dbReference>
<dbReference type="PANTHER" id="PTHR14614">
    <property type="entry name" value="HEPATOCELLULAR CARCINOMA-ASSOCIATED ANTIGEN"/>
    <property type="match status" value="1"/>
</dbReference>
<organism evidence="1 2">
    <name type="scientific">Podospora bellae-mahoneyi</name>
    <dbReference type="NCBI Taxonomy" id="2093777"/>
    <lineage>
        <taxon>Eukaryota</taxon>
        <taxon>Fungi</taxon>
        <taxon>Dikarya</taxon>
        <taxon>Ascomycota</taxon>
        <taxon>Pezizomycotina</taxon>
        <taxon>Sordariomycetes</taxon>
        <taxon>Sordariomycetidae</taxon>
        <taxon>Sordariales</taxon>
        <taxon>Podosporaceae</taxon>
        <taxon>Podospora</taxon>
    </lineage>
</organism>
<gene>
    <name evidence="1" type="ORF">QC761_213860</name>
</gene>
<evidence type="ECO:0000313" key="1">
    <source>
        <dbReference type="EMBL" id="KAK4646811.1"/>
    </source>
</evidence>
<dbReference type="InterPro" id="IPR029063">
    <property type="entry name" value="SAM-dependent_MTases_sf"/>
</dbReference>
<dbReference type="Gene3D" id="3.40.50.150">
    <property type="entry name" value="Vaccinia Virus protein VP39"/>
    <property type="match status" value="1"/>
</dbReference>
<dbReference type="GeneID" id="87896598"/>
<comment type="caution">
    <text evidence="1">The sequence shown here is derived from an EMBL/GenBank/DDBJ whole genome shotgun (WGS) entry which is preliminary data.</text>
</comment>
<protein>
    <submittedName>
        <fullName evidence="1">Uncharacterized protein</fullName>
    </submittedName>
</protein>